<dbReference type="EMBL" id="VYXP01000008">
    <property type="protein sequence ID" value="KAA9130301.1"/>
    <property type="molecule type" value="Genomic_DNA"/>
</dbReference>
<evidence type="ECO:0008006" key="3">
    <source>
        <dbReference type="Google" id="ProtNLM"/>
    </source>
</evidence>
<dbReference type="AlphaFoldDB" id="A0A5N0T659"/>
<comment type="caution">
    <text evidence="1">The sequence shown here is derived from an EMBL/GenBank/DDBJ whole genome shotgun (WGS) entry which is preliminary data.</text>
</comment>
<proteinExistence type="predicted"/>
<dbReference type="SUPFAM" id="SSF52096">
    <property type="entry name" value="ClpP/crotonase"/>
    <property type="match status" value="1"/>
</dbReference>
<gene>
    <name evidence="1" type="ORF">F3N42_13260</name>
</gene>
<evidence type="ECO:0000313" key="2">
    <source>
        <dbReference type="Proteomes" id="UP000325372"/>
    </source>
</evidence>
<keyword evidence="2" id="KW-1185">Reference proteome</keyword>
<name>A0A5N0T659_9GAMM</name>
<sequence length="252" mass="27833">MSAIRLHTTTARVLFGLLLLAMSGCVRHPIWEAPEEARVWFDGEWIVYEGPLSEEANGEALALFDQHPGAGLRIISGGGPITAGMDLGQWILVRGLTVYVDQYCYSSCANYIFPAGRQRRLAPGAELGWHGGTLQWDSAEAMCESFKPEEGADSADYDDCVTRANGEREREVRFFELAGVEQRITILGFADGAGYPSRKTDTAWTYSLDDMARLGMTDIQVDGNGTWEPVDPPGRVTMCRMSLDNMRCLQIP</sequence>
<organism evidence="1 2">
    <name type="scientific">Marinihelvus fidelis</name>
    <dbReference type="NCBI Taxonomy" id="2613842"/>
    <lineage>
        <taxon>Bacteria</taxon>
        <taxon>Pseudomonadati</taxon>
        <taxon>Pseudomonadota</taxon>
        <taxon>Gammaproteobacteria</taxon>
        <taxon>Chromatiales</taxon>
        <taxon>Wenzhouxiangellaceae</taxon>
        <taxon>Marinihelvus</taxon>
    </lineage>
</organism>
<dbReference type="InterPro" id="IPR029045">
    <property type="entry name" value="ClpP/crotonase-like_dom_sf"/>
</dbReference>
<protein>
    <recommendedName>
        <fullName evidence="3">Lipoprotein</fullName>
    </recommendedName>
</protein>
<dbReference type="Proteomes" id="UP000325372">
    <property type="component" value="Unassembled WGS sequence"/>
</dbReference>
<reference evidence="1 2" key="1">
    <citation type="submission" date="2019-09" db="EMBL/GenBank/DDBJ databases">
        <title>Wenzhouxiangella sp. Genome sequencing and assembly.</title>
        <authorList>
            <person name="Zhang R."/>
        </authorList>
    </citation>
    <scope>NUCLEOTIDE SEQUENCE [LARGE SCALE GENOMIC DNA]</scope>
    <source>
        <strain evidence="1 2">W260</strain>
    </source>
</reference>
<accession>A0A5N0T659</accession>
<evidence type="ECO:0000313" key="1">
    <source>
        <dbReference type="EMBL" id="KAA9130301.1"/>
    </source>
</evidence>
<dbReference type="PROSITE" id="PS51257">
    <property type="entry name" value="PROKAR_LIPOPROTEIN"/>
    <property type="match status" value="1"/>
</dbReference>
<dbReference type="RefSeq" id="WP_150864966.1">
    <property type="nucleotide sequence ID" value="NZ_VYXP01000008.1"/>
</dbReference>